<dbReference type="NCBIfam" id="NF005825">
    <property type="entry name" value="PRK07714.1"/>
    <property type="match status" value="1"/>
</dbReference>
<dbReference type="Proteomes" id="UP000255326">
    <property type="component" value="Unassembled WGS sequence"/>
</dbReference>
<reference evidence="2 3" key="1">
    <citation type="submission" date="2018-07" db="EMBL/GenBank/DDBJ databases">
        <title>Genomic Encyclopedia of Type Strains, Phase IV (KMG-IV): sequencing the most valuable type-strain genomes for metagenomic binning, comparative biology and taxonomic classification.</title>
        <authorList>
            <person name="Goeker M."/>
        </authorList>
    </citation>
    <scope>NUCLEOTIDE SEQUENCE [LARGE SCALE GENOMIC DNA]</scope>
    <source>
        <strain evidence="2 3">DSM 25281</strain>
    </source>
</reference>
<dbReference type="NCBIfam" id="NF005585">
    <property type="entry name" value="PRK07283.1"/>
    <property type="match status" value="1"/>
</dbReference>
<proteinExistence type="predicted"/>
<sequence length="106" mass="11904">MMNQKKWMSLLGLANRARKTISGEELVVKDVKNGRAKLVLLSEDASHNTSKKILDKCHYYNVPVKRVENREILGQAIGKDARVVVALLDEGFAKKLALLLDESQWG</sequence>
<dbReference type="Gene3D" id="3.30.1330.30">
    <property type="match status" value="1"/>
</dbReference>
<dbReference type="InterPro" id="IPR004038">
    <property type="entry name" value="Ribosomal_eL8/eL30/eS12/Gad45"/>
</dbReference>
<feature type="domain" description="Ribosomal protein eL8/eL30/eS12/Gadd45" evidence="1">
    <location>
        <begin position="6"/>
        <end position="96"/>
    </location>
</feature>
<evidence type="ECO:0000313" key="3">
    <source>
        <dbReference type="Proteomes" id="UP000255326"/>
    </source>
</evidence>
<evidence type="ECO:0000259" key="1">
    <source>
        <dbReference type="Pfam" id="PF01248"/>
    </source>
</evidence>
<evidence type="ECO:0000313" key="2">
    <source>
        <dbReference type="EMBL" id="RDI47416.1"/>
    </source>
</evidence>
<comment type="caution">
    <text evidence="2">The sequence shown here is derived from an EMBL/GenBank/DDBJ whole genome shotgun (WGS) entry which is preliminary data.</text>
</comment>
<dbReference type="GO" id="GO:0005840">
    <property type="term" value="C:ribosome"/>
    <property type="evidence" value="ECO:0007669"/>
    <property type="project" value="UniProtKB-KW"/>
</dbReference>
<dbReference type="EMBL" id="QQAY01000001">
    <property type="protein sequence ID" value="RDI47416.1"/>
    <property type="molecule type" value="Genomic_DNA"/>
</dbReference>
<protein>
    <submittedName>
        <fullName evidence="2">LSU ribosomal protein L7AE</fullName>
    </submittedName>
</protein>
<dbReference type="InterPro" id="IPR029064">
    <property type="entry name" value="Ribosomal_eL30-like_sf"/>
</dbReference>
<keyword evidence="2" id="KW-0687">Ribonucleoprotein</keyword>
<name>A0A370GVX5_9BACI</name>
<gene>
    <name evidence="2" type="ORF">DFR59_10171</name>
</gene>
<organism evidence="2 3">
    <name type="scientific">Falsibacillus pallidus</name>
    <dbReference type="NCBI Taxonomy" id="493781"/>
    <lineage>
        <taxon>Bacteria</taxon>
        <taxon>Bacillati</taxon>
        <taxon>Bacillota</taxon>
        <taxon>Bacilli</taxon>
        <taxon>Bacillales</taxon>
        <taxon>Bacillaceae</taxon>
        <taxon>Falsibacillus</taxon>
    </lineage>
</organism>
<keyword evidence="3" id="KW-1185">Reference proteome</keyword>
<dbReference type="AlphaFoldDB" id="A0A370GVX5"/>
<keyword evidence="2" id="KW-0689">Ribosomal protein</keyword>
<accession>A0A370GVX5</accession>
<dbReference type="Pfam" id="PF01248">
    <property type="entry name" value="Ribosomal_L7Ae"/>
    <property type="match status" value="1"/>
</dbReference>
<dbReference type="SUPFAM" id="SSF55315">
    <property type="entry name" value="L30e-like"/>
    <property type="match status" value="1"/>
</dbReference>